<evidence type="ECO:0000313" key="1">
    <source>
        <dbReference type="EMBL" id="CAL1396806.1"/>
    </source>
</evidence>
<organism evidence="1 2">
    <name type="scientific">Linum trigynum</name>
    <dbReference type="NCBI Taxonomy" id="586398"/>
    <lineage>
        <taxon>Eukaryota</taxon>
        <taxon>Viridiplantae</taxon>
        <taxon>Streptophyta</taxon>
        <taxon>Embryophyta</taxon>
        <taxon>Tracheophyta</taxon>
        <taxon>Spermatophyta</taxon>
        <taxon>Magnoliopsida</taxon>
        <taxon>eudicotyledons</taxon>
        <taxon>Gunneridae</taxon>
        <taxon>Pentapetalae</taxon>
        <taxon>rosids</taxon>
        <taxon>fabids</taxon>
        <taxon>Malpighiales</taxon>
        <taxon>Linaceae</taxon>
        <taxon>Linum</taxon>
    </lineage>
</organism>
<proteinExistence type="predicted"/>
<dbReference type="Proteomes" id="UP001497516">
    <property type="component" value="Chromosome 6"/>
</dbReference>
<accession>A0AAV2FEU8</accession>
<evidence type="ECO:0000313" key="2">
    <source>
        <dbReference type="Proteomes" id="UP001497516"/>
    </source>
</evidence>
<keyword evidence="2" id="KW-1185">Reference proteome</keyword>
<reference evidence="1 2" key="1">
    <citation type="submission" date="2024-04" db="EMBL/GenBank/DDBJ databases">
        <authorList>
            <person name="Fracassetti M."/>
        </authorList>
    </citation>
    <scope>NUCLEOTIDE SEQUENCE [LARGE SCALE GENOMIC DNA]</scope>
</reference>
<gene>
    <name evidence="1" type="ORF">LTRI10_LOCUS37153</name>
</gene>
<dbReference type="AlphaFoldDB" id="A0AAV2FEU8"/>
<sequence>MCCLSTKVGFEEKEDEFKSLATGLSKDFSPIPSRGEFFDSYFEDFKREEEELLDYRERDICHVGEGESRKIGVPREEFIQGIERNWKRRNRKVKEVEVNCNLEGKVAFKRGGLLEPTF</sequence>
<dbReference type="EMBL" id="OZ034819">
    <property type="protein sequence ID" value="CAL1396806.1"/>
    <property type="molecule type" value="Genomic_DNA"/>
</dbReference>
<name>A0AAV2FEU8_9ROSI</name>
<protein>
    <submittedName>
        <fullName evidence="1">Uncharacterized protein</fullName>
    </submittedName>
</protein>